<keyword evidence="3" id="KW-0949">S-adenosyl-L-methionine</keyword>
<evidence type="ECO:0000256" key="4">
    <source>
        <dbReference type="ARBA" id="ARBA00022694"/>
    </source>
</evidence>
<evidence type="ECO:0000256" key="1">
    <source>
        <dbReference type="ARBA" id="ARBA00022603"/>
    </source>
</evidence>
<dbReference type="GO" id="GO:0030488">
    <property type="term" value="P:tRNA methylation"/>
    <property type="evidence" value="ECO:0007669"/>
    <property type="project" value="InterPro"/>
</dbReference>
<reference evidence="8" key="1">
    <citation type="submission" date="2016-10" db="EMBL/GenBank/DDBJ databases">
        <authorList>
            <person name="Varghese N."/>
            <person name="Submissions S."/>
        </authorList>
    </citation>
    <scope>NUCLEOTIDE SEQUENCE [LARGE SCALE GENOMIC DNA]</scope>
    <source>
        <strain evidence="8">DSM 22002</strain>
    </source>
</reference>
<dbReference type="Gene3D" id="3.40.50.150">
    <property type="entry name" value="Vaccinia Virus protein VP39"/>
    <property type="match status" value="1"/>
</dbReference>
<dbReference type="GO" id="GO:0031515">
    <property type="term" value="C:tRNA (m1A) methyltransferase complex"/>
    <property type="evidence" value="ECO:0007669"/>
    <property type="project" value="InterPro"/>
</dbReference>
<evidence type="ECO:0000259" key="6">
    <source>
        <dbReference type="Pfam" id="PF08704"/>
    </source>
</evidence>
<evidence type="ECO:0000313" key="7">
    <source>
        <dbReference type="EMBL" id="SDI02272.1"/>
    </source>
</evidence>
<dbReference type="AlphaFoldDB" id="A0A1G8H6K9"/>
<name>A0A1G8H6K9_9MICO</name>
<dbReference type="SUPFAM" id="SSF53335">
    <property type="entry name" value="S-adenosyl-L-methionine-dependent methyltransferases"/>
    <property type="match status" value="1"/>
</dbReference>
<dbReference type="GO" id="GO:0160107">
    <property type="term" value="F:tRNA (adenine(58)-N1)-methyltransferase activity"/>
    <property type="evidence" value="ECO:0007669"/>
    <property type="project" value="InterPro"/>
</dbReference>
<evidence type="ECO:0000256" key="5">
    <source>
        <dbReference type="SAM" id="MobiDB-lite"/>
    </source>
</evidence>
<dbReference type="Gene3D" id="3.10.330.20">
    <property type="match status" value="1"/>
</dbReference>
<feature type="region of interest" description="Disordered" evidence="5">
    <location>
        <begin position="312"/>
        <end position="334"/>
    </location>
</feature>
<sequence>MTPRTGPLRLGDPVQLTGPKQRLHTIVLTEGSTFHTQHGALPHEEIVGQPDGSIVHVGEHAYLAVRPLLHDYVMSMPRGAAIVYPKDAGHILTYADIQPGLTVVEAGVGSGALSLWLLRALAGQGELVSFERRQEFLDIAEANVAGWFGERPANWRTAVGDLAETLGDHVPDQTADRVVLDMLAPWECVDAAATALQPGGILLAYVATVTQLSRTVEAVRDDGRFAEPQSQETLIRSWHVDGLAVRPDHRMVAHTGFLMTARRVADDLEIPSFKRRSNKASYTDADVEAWTPGAVGDREKSDKRLRRVVRDAQRQADRLAAGTIDSDSRPEEDA</sequence>
<dbReference type="PANTHER" id="PTHR12133:SF1">
    <property type="entry name" value="TRNA (ADENINE(58)-N(1))-METHYLTRANSFERASE, MITOCHONDRIAL"/>
    <property type="match status" value="1"/>
</dbReference>
<keyword evidence="1 7" id="KW-0489">Methyltransferase</keyword>
<keyword evidence="8" id="KW-1185">Reference proteome</keyword>
<dbReference type="CDD" id="cd02440">
    <property type="entry name" value="AdoMet_MTases"/>
    <property type="match status" value="1"/>
</dbReference>
<dbReference type="Pfam" id="PF14801">
    <property type="entry name" value="TrmI-like_N"/>
    <property type="match status" value="1"/>
</dbReference>
<protein>
    <submittedName>
        <fullName evidence="7">tRNA (Adenine-58-N(1)-) methyltransferase</fullName>
    </submittedName>
</protein>
<proteinExistence type="predicted"/>
<dbReference type="InterPro" id="IPR029063">
    <property type="entry name" value="SAM-dependent_MTases_sf"/>
</dbReference>
<evidence type="ECO:0000256" key="3">
    <source>
        <dbReference type="ARBA" id="ARBA00022691"/>
    </source>
</evidence>
<evidence type="ECO:0000313" key="8">
    <source>
        <dbReference type="Proteomes" id="UP000198822"/>
    </source>
</evidence>
<dbReference type="RefSeq" id="WP_092506632.1">
    <property type="nucleotide sequence ID" value="NZ_LT629695.1"/>
</dbReference>
<dbReference type="PANTHER" id="PTHR12133">
    <property type="entry name" value="TRNA (ADENINE(58)-N(1))-METHYLTRANSFERASE"/>
    <property type="match status" value="1"/>
</dbReference>
<keyword evidence="2 7" id="KW-0808">Transferase</keyword>
<dbReference type="InterPro" id="IPR049470">
    <property type="entry name" value="TRM61_C"/>
</dbReference>
<dbReference type="Pfam" id="PF08704">
    <property type="entry name" value="GCD14"/>
    <property type="match status" value="1"/>
</dbReference>
<feature type="domain" description="tRNA (adenine(58)-N(1))-methyltransferase catalytic subunit TRM61 C-terminal" evidence="6">
    <location>
        <begin position="74"/>
        <end position="240"/>
    </location>
</feature>
<keyword evidence="4" id="KW-0819">tRNA processing</keyword>
<organism evidence="7 8">
    <name type="scientific">Agrococcus jejuensis</name>
    <dbReference type="NCBI Taxonomy" id="399736"/>
    <lineage>
        <taxon>Bacteria</taxon>
        <taxon>Bacillati</taxon>
        <taxon>Actinomycetota</taxon>
        <taxon>Actinomycetes</taxon>
        <taxon>Micrococcales</taxon>
        <taxon>Microbacteriaceae</taxon>
        <taxon>Agrococcus</taxon>
    </lineage>
</organism>
<evidence type="ECO:0000256" key="2">
    <source>
        <dbReference type="ARBA" id="ARBA00022679"/>
    </source>
</evidence>
<accession>A0A1G8H6K9</accession>
<dbReference type="EMBL" id="LT629695">
    <property type="protein sequence ID" value="SDI02272.1"/>
    <property type="molecule type" value="Genomic_DNA"/>
</dbReference>
<dbReference type="OrthoDB" id="9781391at2"/>
<dbReference type="FunFam" id="3.40.50.150:FF:000019">
    <property type="entry name" value="tRNA (adenine(58)-N(1))-methyltransferase TrmI"/>
    <property type="match status" value="1"/>
</dbReference>
<gene>
    <name evidence="7" type="ORF">SAMN04489720_3236</name>
</gene>
<dbReference type="STRING" id="399736.SAMN04489720_3236"/>
<dbReference type="Proteomes" id="UP000198822">
    <property type="component" value="Chromosome I"/>
</dbReference>
<dbReference type="PROSITE" id="PS51620">
    <property type="entry name" value="SAM_TRM61"/>
    <property type="match status" value="1"/>
</dbReference>
<dbReference type="InterPro" id="IPR014816">
    <property type="entry name" value="tRNA_MeTrfase_Gcd14"/>
</dbReference>